<keyword evidence="2" id="KW-1185">Reference proteome</keyword>
<dbReference type="SMART" id="SM00343">
    <property type="entry name" value="ZnF_C2HC"/>
    <property type="match status" value="3"/>
</dbReference>
<sequence length="176" mass="19921">MQMTCTNCKQKRHTKRKCPKIIGVENAKCKGRGPAFNTNRCKTCKILDHNVRTCPLAGQNAQDNANKAIADSEFRDTNRPLQNETMEASNSYVHDHITGMAEEIEVQATAPKASSQKVGRIACCWFCHVPRHTKKSCPYWRAQAWRNRMAGVKRRKQTAHRLLDELDGAAQDPLET</sequence>
<organism evidence="2 4">
    <name type="scientific">Coffea arabica</name>
    <name type="common">Arabian coffee</name>
    <dbReference type="NCBI Taxonomy" id="13443"/>
    <lineage>
        <taxon>Eukaryota</taxon>
        <taxon>Viridiplantae</taxon>
        <taxon>Streptophyta</taxon>
        <taxon>Embryophyta</taxon>
        <taxon>Tracheophyta</taxon>
        <taxon>Spermatophyta</taxon>
        <taxon>Magnoliopsida</taxon>
        <taxon>eudicotyledons</taxon>
        <taxon>Gunneridae</taxon>
        <taxon>Pentapetalae</taxon>
        <taxon>asterids</taxon>
        <taxon>lamiids</taxon>
        <taxon>Gentianales</taxon>
        <taxon>Rubiaceae</taxon>
        <taxon>Ixoroideae</taxon>
        <taxon>Gardenieae complex</taxon>
        <taxon>Bertiereae - Coffeeae clade</taxon>
        <taxon>Coffeeae</taxon>
        <taxon>Coffea</taxon>
    </lineage>
</organism>
<dbReference type="Gene3D" id="4.10.60.10">
    <property type="entry name" value="Zinc finger, CCHC-type"/>
    <property type="match status" value="1"/>
</dbReference>
<feature type="domain" description="CCHC-type" evidence="1">
    <location>
        <begin position="123"/>
        <end position="139"/>
    </location>
</feature>
<dbReference type="InterPro" id="IPR001878">
    <property type="entry name" value="Znf_CCHC"/>
</dbReference>
<proteinExistence type="predicted"/>
<dbReference type="AlphaFoldDB" id="A0A6P6WE96"/>
<dbReference type="GO" id="GO:0003676">
    <property type="term" value="F:nucleic acid binding"/>
    <property type="evidence" value="ECO:0007669"/>
    <property type="project" value="InterPro"/>
</dbReference>
<evidence type="ECO:0000313" key="4">
    <source>
        <dbReference type="RefSeq" id="XP_071936356.1"/>
    </source>
</evidence>
<dbReference type="RefSeq" id="XP_027113741.1">
    <property type="nucleotide sequence ID" value="XM_027257940.1"/>
</dbReference>
<evidence type="ECO:0000313" key="7">
    <source>
        <dbReference type="RefSeq" id="XP_071936359.1"/>
    </source>
</evidence>
<dbReference type="Proteomes" id="UP001652660">
    <property type="component" value="Chromosome 2e"/>
</dbReference>
<evidence type="ECO:0000313" key="5">
    <source>
        <dbReference type="RefSeq" id="XP_071936357.1"/>
    </source>
</evidence>
<dbReference type="RefSeq" id="XP_071936357.1">
    <property type="nucleotide sequence ID" value="XM_072080256.1"/>
</dbReference>
<accession>A0A6P6WE96</accession>
<evidence type="ECO:0000313" key="2">
    <source>
        <dbReference type="Proteomes" id="UP001652660"/>
    </source>
</evidence>
<dbReference type="RefSeq" id="XP_071936359.1">
    <property type="nucleotide sequence ID" value="XM_072080258.1"/>
</dbReference>
<feature type="domain" description="CCHC-type" evidence="1">
    <location>
        <begin position="40"/>
        <end position="56"/>
    </location>
</feature>
<protein>
    <submittedName>
        <fullName evidence="3">Uncharacterized protein LOC113732258</fullName>
    </submittedName>
    <submittedName>
        <fullName evidence="4 5">Uncharacterized protein isoform X2</fullName>
    </submittedName>
</protein>
<reference evidence="2" key="1">
    <citation type="journal article" date="2025" name="Foods">
        <title>Unveiling the Microbial Signatures of Arabica Coffee Cherries: Insights into Ripeness Specific Diversity, Functional Traits, and Implications for Quality and Safety.</title>
        <authorList>
            <consortium name="RefSeq"/>
            <person name="Tenea G.N."/>
            <person name="Cifuentes V."/>
            <person name="Reyes P."/>
            <person name="Cevallos-Vallejos M."/>
        </authorList>
    </citation>
    <scope>NUCLEOTIDE SEQUENCE [LARGE SCALE GENOMIC DNA]</scope>
</reference>
<evidence type="ECO:0000259" key="1">
    <source>
        <dbReference type="SMART" id="SM00343"/>
    </source>
</evidence>
<evidence type="ECO:0000313" key="6">
    <source>
        <dbReference type="RefSeq" id="XP_071936358.1"/>
    </source>
</evidence>
<name>A0A6P6WE96_COFAR</name>
<dbReference type="RefSeq" id="XP_071936358.1">
    <property type="nucleotide sequence ID" value="XM_072080257.1"/>
</dbReference>
<dbReference type="GeneID" id="113732258"/>
<reference evidence="4 5" key="2">
    <citation type="submission" date="2025-05" db="UniProtKB">
        <authorList>
            <consortium name="RefSeq"/>
        </authorList>
    </citation>
    <scope>IDENTIFICATION</scope>
    <source>
        <tissue evidence="3 4">Leaves</tissue>
    </source>
</reference>
<dbReference type="GO" id="GO:0008270">
    <property type="term" value="F:zinc ion binding"/>
    <property type="evidence" value="ECO:0007669"/>
    <property type="project" value="InterPro"/>
</dbReference>
<gene>
    <name evidence="3 4 5 6 7" type="primary">LOC113732258</name>
</gene>
<dbReference type="RefSeq" id="XP_071936356.1">
    <property type="nucleotide sequence ID" value="XM_072080255.1"/>
</dbReference>
<evidence type="ECO:0000313" key="3">
    <source>
        <dbReference type="RefSeq" id="XP_027113741.1"/>
    </source>
</evidence>
<feature type="domain" description="CCHC-type" evidence="1">
    <location>
        <begin position="4"/>
        <end position="20"/>
    </location>
</feature>